<evidence type="ECO:0000313" key="2">
    <source>
        <dbReference type="EMBL" id="OOM76828.1"/>
    </source>
</evidence>
<organism evidence="2 3">
    <name type="scientific">Clostridium puniceum</name>
    <dbReference type="NCBI Taxonomy" id="29367"/>
    <lineage>
        <taxon>Bacteria</taxon>
        <taxon>Bacillati</taxon>
        <taxon>Bacillota</taxon>
        <taxon>Clostridia</taxon>
        <taxon>Eubacteriales</taxon>
        <taxon>Clostridiaceae</taxon>
        <taxon>Clostridium</taxon>
    </lineage>
</organism>
<dbReference type="InterPro" id="IPR004013">
    <property type="entry name" value="PHP_dom"/>
</dbReference>
<dbReference type="GO" id="GO:0035312">
    <property type="term" value="F:5'-3' DNA exonuclease activity"/>
    <property type="evidence" value="ECO:0007669"/>
    <property type="project" value="TreeGrafter"/>
</dbReference>
<dbReference type="InterPro" id="IPR052018">
    <property type="entry name" value="PHP_domain"/>
</dbReference>
<dbReference type="InterPro" id="IPR016195">
    <property type="entry name" value="Pol/histidinol_Pase-like"/>
</dbReference>
<comment type="caution">
    <text evidence="2">The sequence shown here is derived from an EMBL/GenBank/DDBJ whole genome shotgun (WGS) entry which is preliminary data.</text>
</comment>
<dbReference type="Gene3D" id="3.20.20.140">
    <property type="entry name" value="Metal-dependent hydrolases"/>
    <property type="match status" value="1"/>
</dbReference>
<dbReference type="PANTHER" id="PTHR42924:SF3">
    <property type="entry name" value="POLYMERASE_HISTIDINOL PHOSPHATASE N-TERMINAL DOMAIN-CONTAINING PROTEIN"/>
    <property type="match status" value="1"/>
</dbReference>
<dbReference type="CDD" id="cd07438">
    <property type="entry name" value="PHP_HisPPase_AMP"/>
    <property type="match status" value="1"/>
</dbReference>
<feature type="domain" description="Polymerase/histidinol phosphatase N-terminal" evidence="1">
    <location>
        <begin position="5"/>
        <end position="70"/>
    </location>
</feature>
<accession>A0A1S8TGG8</accession>
<dbReference type="InterPro" id="IPR003141">
    <property type="entry name" value="Pol/His_phosphatase_N"/>
</dbReference>
<protein>
    <recommendedName>
        <fullName evidence="1">Polymerase/histidinol phosphatase N-terminal domain-containing protein</fullName>
    </recommendedName>
</protein>
<gene>
    <name evidence="2" type="ORF">CLPUN_25280</name>
</gene>
<dbReference type="OrthoDB" id="9791620at2"/>
<dbReference type="AlphaFoldDB" id="A0A1S8TGG8"/>
<dbReference type="Pfam" id="PF02811">
    <property type="entry name" value="PHP"/>
    <property type="match status" value="1"/>
</dbReference>
<dbReference type="STRING" id="29367.CLPUN_25280"/>
<reference evidence="2 3" key="1">
    <citation type="submission" date="2016-05" db="EMBL/GenBank/DDBJ databases">
        <title>Microbial solvent formation.</title>
        <authorList>
            <person name="Poehlein A."/>
            <person name="Montoya Solano J.D."/>
            <person name="Flitsch S."/>
            <person name="Krabben P."/>
            <person name="Duerre P."/>
            <person name="Daniel R."/>
        </authorList>
    </citation>
    <scope>NUCLEOTIDE SEQUENCE [LARGE SCALE GENOMIC DNA]</scope>
    <source>
        <strain evidence="2 3">DSM 2619</strain>
    </source>
</reference>
<evidence type="ECO:0000259" key="1">
    <source>
        <dbReference type="SMART" id="SM00481"/>
    </source>
</evidence>
<name>A0A1S8TGG8_9CLOT</name>
<dbReference type="EMBL" id="LZZM01000163">
    <property type="protein sequence ID" value="OOM76828.1"/>
    <property type="molecule type" value="Genomic_DNA"/>
</dbReference>
<evidence type="ECO:0000313" key="3">
    <source>
        <dbReference type="Proteomes" id="UP000190890"/>
    </source>
</evidence>
<dbReference type="RefSeq" id="WP_077847652.1">
    <property type="nucleotide sequence ID" value="NZ_LZZM01000163.1"/>
</dbReference>
<proteinExistence type="predicted"/>
<dbReference type="GO" id="GO:0004534">
    <property type="term" value="F:5'-3' RNA exonuclease activity"/>
    <property type="evidence" value="ECO:0007669"/>
    <property type="project" value="TreeGrafter"/>
</dbReference>
<dbReference type="SMART" id="SM00481">
    <property type="entry name" value="POLIIIAc"/>
    <property type="match status" value="1"/>
</dbReference>
<keyword evidence="3" id="KW-1185">Reference proteome</keyword>
<dbReference type="Proteomes" id="UP000190890">
    <property type="component" value="Unassembled WGS sequence"/>
</dbReference>
<dbReference type="PANTHER" id="PTHR42924">
    <property type="entry name" value="EXONUCLEASE"/>
    <property type="match status" value="1"/>
</dbReference>
<sequence length="230" mass="26680">MYKKGDFHIHSIYSDGKCSPEEIVIISKEKNIDIISITDHNNTEGINEAILTGKELGIKVIPGLELSTRYNNSRVHILGYFKDDTYKDDLLVEILKKVRSHKISAIKRLMQNHINFYDKKDKLDIRTGIEILKFFKATVILAHPVLLNKNDFKSIITMNFDGLEAKYYKNTDEDTQYFLNVAKNNNLLYTAGSDFHDFNKLYKSHGMIGDVYLNEQELYKFLTHSNLICF</sequence>
<dbReference type="SUPFAM" id="SSF89550">
    <property type="entry name" value="PHP domain-like"/>
    <property type="match status" value="1"/>
</dbReference>